<feature type="compositionally biased region" description="Basic residues" evidence="1">
    <location>
        <begin position="169"/>
        <end position="184"/>
    </location>
</feature>
<feature type="non-terminal residue" evidence="2">
    <location>
        <position position="286"/>
    </location>
</feature>
<evidence type="ECO:0000256" key="1">
    <source>
        <dbReference type="SAM" id="MobiDB-lite"/>
    </source>
</evidence>
<keyword evidence="2" id="KW-0378">Hydrolase</keyword>
<feature type="non-terminal residue" evidence="2">
    <location>
        <position position="1"/>
    </location>
</feature>
<reference evidence="2" key="1">
    <citation type="submission" date="2020-02" db="EMBL/GenBank/DDBJ databases">
        <authorList>
            <person name="Meier V. D."/>
        </authorList>
    </citation>
    <scope>NUCLEOTIDE SEQUENCE</scope>
    <source>
        <strain evidence="2">AVDCRST_MAG22</strain>
    </source>
</reference>
<dbReference type="EC" id="3.5.1.9" evidence="2"/>
<sequence length="286" mass="32266">ALQGFRNPGRARRPVRPPDAPPGGGLPLRGVLRAGEREGPPGPRPPPERALRTHPRRARGPLPGGEGRAHPRLRSRRLLGAAHERGVRLRRARPRLQRRIDRGNELRALSGGHDRRDRPPDPRRRRVGVQERPELRRRPRTHPRRRALRGRSSRRHASRDGLGRGLRAAGRHHQGRDRHKRALRPRAVPLHLSTAEGTVHVGSGQEEQPHPPPPGRRPSPARRLRRGRDGRVRAPVGGLSREVEGEGPLRGTSRPPRQEPLRHRRRLPRRRKPAAVTDIGTDGLRI</sequence>
<protein>
    <submittedName>
        <fullName evidence="2">Kynurenine formamidase</fullName>
        <ecNumber evidence="2">3.5.1.9</ecNumber>
    </submittedName>
</protein>
<feature type="compositionally biased region" description="Basic residues" evidence="1">
    <location>
        <begin position="262"/>
        <end position="273"/>
    </location>
</feature>
<name>A0A6J4PUK3_9ACTN</name>
<dbReference type="EMBL" id="CADCUV010000127">
    <property type="protein sequence ID" value="CAA9424369.1"/>
    <property type="molecule type" value="Genomic_DNA"/>
</dbReference>
<organism evidence="2">
    <name type="scientific">uncultured Rubrobacteraceae bacterium</name>
    <dbReference type="NCBI Taxonomy" id="349277"/>
    <lineage>
        <taxon>Bacteria</taxon>
        <taxon>Bacillati</taxon>
        <taxon>Actinomycetota</taxon>
        <taxon>Rubrobacteria</taxon>
        <taxon>Rubrobacterales</taxon>
        <taxon>Rubrobacteraceae</taxon>
        <taxon>environmental samples</taxon>
    </lineage>
</organism>
<gene>
    <name evidence="2" type="ORF">AVDCRST_MAG22-2808</name>
</gene>
<dbReference type="AlphaFoldDB" id="A0A6J4PUK3"/>
<feature type="compositionally biased region" description="Basic and acidic residues" evidence="1">
    <location>
        <begin position="112"/>
        <end position="136"/>
    </location>
</feature>
<dbReference type="GO" id="GO:0004061">
    <property type="term" value="F:arylformamidase activity"/>
    <property type="evidence" value="ECO:0007669"/>
    <property type="project" value="UniProtKB-EC"/>
</dbReference>
<accession>A0A6J4PUK3</accession>
<proteinExistence type="predicted"/>
<feature type="region of interest" description="Disordered" evidence="1">
    <location>
        <begin position="1"/>
        <end position="286"/>
    </location>
</feature>
<evidence type="ECO:0000313" key="2">
    <source>
        <dbReference type="EMBL" id="CAA9424369.1"/>
    </source>
</evidence>
<feature type="compositionally biased region" description="Basic residues" evidence="1">
    <location>
        <begin position="137"/>
        <end position="157"/>
    </location>
</feature>
<feature type="compositionally biased region" description="Basic residues" evidence="1">
    <location>
        <begin position="88"/>
        <end position="97"/>
    </location>
</feature>